<dbReference type="OMA" id="WIWARME"/>
<dbReference type="EMBL" id="DS235221">
    <property type="protein sequence ID" value="EEB13450.1"/>
    <property type="molecule type" value="Genomic_DNA"/>
</dbReference>
<evidence type="ECO:0000256" key="2">
    <source>
        <dbReference type="ARBA" id="ARBA00022603"/>
    </source>
</evidence>
<keyword evidence="4" id="KW-0949">S-adenosyl-L-methionine</keyword>
<dbReference type="GeneID" id="8230722"/>
<dbReference type="AlphaFoldDB" id="E0VJ94"/>
<evidence type="ECO:0000256" key="8">
    <source>
        <dbReference type="PROSITE-ProRule" id="PRU00176"/>
    </source>
</evidence>
<dbReference type="GO" id="GO:0042800">
    <property type="term" value="F:histone H3K4 methyltransferase activity"/>
    <property type="evidence" value="ECO:0007669"/>
    <property type="project" value="InterPro"/>
</dbReference>
<protein>
    <recommendedName>
        <fullName evidence="10">RRM domain-containing protein</fullName>
    </recommendedName>
</protein>
<proteinExistence type="predicted"/>
<evidence type="ECO:0000313" key="12">
    <source>
        <dbReference type="EnsemblMetazoa" id="PHUM240640-PA"/>
    </source>
</evidence>
<reference evidence="12" key="3">
    <citation type="submission" date="2021-02" db="UniProtKB">
        <authorList>
            <consortium name="EnsemblMetazoa"/>
        </authorList>
    </citation>
    <scope>IDENTIFICATION</scope>
    <source>
        <strain evidence="12">USDA</strain>
    </source>
</reference>
<dbReference type="GO" id="GO:0048188">
    <property type="term" value="C:Set1C/COMPASS complex"/>
    <property type="evidence" value="ECO:0007669"/>
    <property type="project" value="TreeGrafter"/>
</dbReference>
<evidence type="ECO:0000313" key="13">
    <source>
        <dbReference type="Proteomes" id="UP000009046"/>
    </source>
</evidence>
<dbReference type="RefSeq" id="XP_002426188.1">
    <property type="nucleotide sequence ID" value="XM_002426143.1"/>
</dbReference>
<evidence type="ECO:0000256" key="7">
    <source>
        <dbReference type="ARBA" id="ARBA00023242"/>
    </source>
</evidence>
<accession>E0VJ94</accession>
<name>E0VJ94_PEDHC</name>
<dbReference type="OrthoDB" id="308383at2759"/>
<dbReference type="PANTHER" id="PTHR45814">
    <property type="entry name" value="HISTONE-LYSINE N-METHYLTRANSFERASE SETD1"/>
    <property type="match status" value="1"/>
</dbReference>
<dbReference type="Proteomes" id="UP000009046">
    <property type="component" value="Unassembled WGS sequence"/>
</dbReference>
<dbReference type="eggNOG" id="KOG1080">
    <property type="taxonomic scope" value="Eukaryota"/>
</dbReference>
<reference evidence="11" key="2">
    <citation type="submission" date="2007-04" db="EMBL/GenBank/DDBJ databases">
        <title>The genome of the human body louse.</title>
        <authorList>
            <consortium name="The Human Body Louse Genome Consortium"/>
            <person name="Kirkness E."/>
            <person name="Walenz B."/>
            <person name="Hass B."/>
            <person name="Bruggner R."/>
            <person name="Strausberg R."/>
        </authorList>
    </citation>
    <scope>NUCLEOTIDE SEQUENCE</scope>
    <source>
        <strain evidence="11">USDA</strain>
    </source>
</reference>
<keyword evidence="6 8" id="KW-0694">RNA-binding</keyword>
<dbReference type="GO" id="GO:0003723">
    <property type="term" value="F:RNA binding"/>
    <property type="evidence" value="ECO:0007669"/>
    <property type="project" value="UniProtKB-UniRule"/>
</dbReference>
<comment type="subcellular location">
    <subcellularLocation>
        <location evidence="1">Nucleus</location>
    </subcellularLocation>
</comment>
<dbReference type="KEGG" id="phu:Phum_PHUM240640"/>
<dbReference type="InterPro" id="IPR012677">
    <property type="entry name" value="Nucleotide-bd_a/b_plait_sf"/>
</dbReference>
<dbReference type="VEuPathDB" id="VectorBase:PHUM240640"/>
<keyword evidence="2" id="KW-0489">Methyltransferase</keyword>
<sequence>MENRGHHHHHGSHGHSSHNTKGKNYKMLADPFIVKGATKLYRYDGLVPGDSTYPPVTPKDPRPPLTWIWARMETLDLPVPRFKIDLNYVGEPPSLEVTVSNLNDNIDKQFLTDMVNKFGEQEELIIYYHPVTNKHLGLARIVFMEVSSAKQCVANLNNKSVMGKQLQVFLDPFGKK</sequence>
<keyword evidence="3" id="KW-0808">Transferase</keyword>
<organism>
    <name type="scientific">Pediculus humanus subsp. corporis</name>
    <name type="common">Body louse</name>
    <dbReference type="NCBI Taxonomy" id="121224"/>
    <lineage>
        <taxon>Eukaryota</taxon>
        <taxon>Metazoa</taxon>
        <taxon>Ecdysozoa</taxon>
        <taxon>Arthropoda</taxon>
        <taxon>Hexapoda</taxon>
        <taxon>Insecta</taxon>
        <taxon>Pterygota</taxon>
        <taxon>Neoptera</taxon>
        <taxon>Paraneoptera</taxon>
        <taxon>Psocodea</taxon>
        <taxon>Troctomorpha</taxon>
        <taxon>Phthiraptera</taxon>
        <taxon>Anoplura</taxon>
        <taxon>Pediculidae</taxon>
        <taxon>Pediculus</taxon>
    </lineage>
</organism>
<dbReference type="SUPFAM" id="SSF54928">
    <property type="entry name" value="RNA-binding domain, RBD"/>
    <property type="match status" value="1"/>
</dbReference>
<dbReference type="Gene3D" id="3.30.70.330">
    <property type="match status" value="1"/>
</dbReference>
<reference evidence="11" key="1">
    <citation type="submission" date="2007-04" db="EMBL/GenBank/DDBJ databases">
        <title>Annotation of Pediculus humanus corporis strain USDA.</title>
        <authorList>
            <person name="Kirkness E."/>
            <person name="Hannick L."/>
            <person name="Hass B."/>
            <person name="Bruggner R."/>
            <person name="Lawson D."/>
            <person name="Bidwell S."/>
            <person name="Joardar V."/>
            <person name="Caler E."/>
            <person name="Walenz B."/>
            <person name="Inman J."/>
            <person name="Schobel S."/>
            <person name="Galinsky K."/>
            <person name="Amedeo P."/>
            <person name="Strausberg R."/>
        </authorList>
    </citation>
    <scope>NUCLEOTIDE SEQUENCE</scope>
    <source>
        <strain evidence="11">USDA</strain>
    </source>
</reference>
<evidence type="ECO:0000256" key="3">
    <source>
        <dbReference type="ARBA" id="ARBA00022679"/>
    </source>
</evidence>
<dbReference type="EMBL" id="AAZO01002790">
    <property type="status" value="NOT_ANNOTATED_CDS"/>
    <property type="molecule type" value="Genomic_DNA"/>
</dbReference>
<keyword evidence="13" id="KW-1185">Reference proteome</keyword>
<dbReference type="HOGENOM" id="CLU_098496_0_0_1"/>
<dbReference type="InterPro" id="IPR000504">
    <property type="entry name" value="RRM_dom"/>
</dbReference>
<evidence type="ECO:0000259" key="10">
    <source>
        <dbReference type="PROSITE" id="PS50102"/>
    </source>
</evidence>
<feature type="region of interest" description="Disordered" evidence="9">
    <location>
        <begin position="1"/>
        <end position="22"/>
    </location>
</feature>
<dbReference type="SMART" id="SM00360">
    <property type="entry name" value="RRM"/>
    <property type="match status" value="1"/>
</dbReference>
<feature type="domain" description="RRM" evidence="10">
    <location>
        <begin position="95"/>
        <end position="168"/>
    </location>
</feature>
<dbReference type="Pfam" id="PF00076">
    <property type="entry name" value="RRM_1"/>
    <property type="match status" value="1"/>
</dbReference>
<dbReference type="EnsemblMetazoa" id="PHUM240640-RA">
    <property type="protein sequence ID" value="PHUM240640-PA"/>
    <property type="gene ID" value="PHUM240640"/>
</dbReference>
<dbReference type="CTD" id="8230722"/>
<dbReference type="PANTHER" id="PTHR45814:SF2">
    <property type="entry name" value="HISTONE-LYSINE N-METHYLTRANSFERASE SETD1"/>
    <property type="match status" value="1"/>
</dbReference>
<dbReference type="CDD" id="cd12304">
    <property type="entry name" value="RRM_Set1"/>
    <property type="match status" value="1"/>
</dbReference>
<evidence type="ECO:0000256" key="9">
    <source>
        <dbReference type="SAM" id="MobiDB-lite"/>
    </source>
</evidence>
<dbReference type="PROSITE" id="PS50102">
    <property type="entry name" value="RRM"/>
    <property type="match status" value="1"/>
</dbReference>
<evidence type="ECO:0000256" key="6">
    <source>
        <dbReference type="ARBA" id="ARBA00022884"/>
    </source>
</evidence>
<evidence type="ECO:0000256" key="5">
    <source>
        <dbReference type="ARBA" id="ARBA00022853"/>
    </source>
</evidence>
<evidence type="ECO:0000313" key="11">
    <source>
        <dbReference type="EMBL" id="EEB13450.1"/>
    </source>
</evidence>
<dbReference type="InParanoid" id="E0VJ94"/>
<dbReference type="STRING" id="121224.E0VJ94"/>
<evidence type="ECO:0000256" key="1">
    <source>
        <dbReference type="ARBA" id="ARBA00004123"/>
    </source>
</evidence>
<dbReference type="GO" id="GO:0032259">
    <property type="term" value="P:methylation"/>
    <property type="evidence" value="ECO:0007669"/>
    <property type="project" value="UniProtKB-KW"/>
</dbReference>
<dbReference type="InterPro" id="IPR044570">
    <property type="entry name" value="Set1-like"/>
</dbReference>
<keyword evidence="5" id="KW-0156">Chromatin regulator</keyword>
<keyword evidence="7" id="KW-0539">Nucleus</keyword>
<evidence type="ECO:0000256" key="4">
    <source>
        <dbReference type="ARBA" id="ARBA00022691"/>
    </source>
</evidence>
<dbReference type="InterPro" id="IPR035979">
    <property type="entry name" value="RBD_domain_sf"/>
</dbReference>
<gene>
    <name evidence="12" type="primary">8230722</name>
    <name evidence="11" type="ORF">Phum_PHUM240640</name>
</gene>